<keyword evidence="5" id="KW-1185">Reference proteome</keyword>
<dbReference type="Gene3D" id="3.30.43.10">
    <property type="entry name" value="Uridine Diphospho-n-acetylenolpyruvylglucosamine Reductase, domain 2"/>
    <property type="match status" value="1"/>
</dbReference>
<evidence type="ECO:0000313" key="4">
    <source>
        <dbReference type="EMBL" id="ELY57736.1"/>
    </source>
</evidence>
<keyword evidence="1" id="KW-0560">Oxidoreductase</keyword>
<evidence type="ECO:0000256" key="1">
    <source>
        <dbReference type="ARBA" id="ARBA00023002"/>
    </source>
</evidence>
<dbReference type="InterPro" id="IPR036318">
    <property type="entry name" value="FAD-bd_PCMH-like_sf"/>
</dbReference>
<dbReference type="InterPro" id="IPR010031">
    <property type="entry name" value="FAD_lactone_oxidase-like"/>
</dbReference>
<dbReference type="Gene3D" id="3.30.70.2520">
    <property type="match status" value="1"/>
</dbReference>
<evidence type="ECO:0000259" key="3">
    <source>
        <dbReference type="PROSITE" id="PS51387"/>
    </source>
</evidence>
<dbReference type="Gene3D" id="1.10.45.10">
    <property type="entry name" value="Vanillyl-alcohol Oxidase, Chain A, domain 4"/>
    <property type="match status" value="1"/>
</dbReference>
<dbReference type="Proteomes" id="UP000011602">
    <property type="component" value="Unassembled WGS sequence"/>
</dbReference>
<dbReference type="PROSITE" id="PS51387">
    <property type="entry name" value="FAD_PCMH"/>
    <property type="match status" value="1"/>
</dbReference>
<name>L9X8G0_9EURY</name>
<dbReference type="PANTHER" id="PTHR43762:SF1">
    <property type="entry name" value="D-ARABINONO-1,4-LACTONE OXIDASE"/>
    <property type="match status" value="1"/>
</dbReference>
<dbReference type="SUPFAM" id="SSF56176">
    <property type="entry name" value="FAD-binding/transporter-associated domain-like"/>
    <property type="match status" value="1"/>
</dbReference>
<dbReference type="PIRSF" id="PIRSF000136">
    <property type="entry name" value="LGO_GLO"/>
    <property type="match status" value="1"/>
</dbReference>
<dbReference type="InterPro" id="IPR016167">
    <property type="entry name" value="FAD-bd_PCMH_sub1"/>
</dbReference>
<dbReference type="InterPro" id="IPR016169">
    <property type="entry name" value="FAD-bd_PCMH_sub2"/>
</dbReference>
<dbReference type="Gene3D" id="3.30.465.10">
    <property type="match status" value="1"/>
</dbReference>
<dbReference type="PANTHER" id="PTHR43762">
    <property type="entry name" value="L-GULONOLACTONE OXIDASE"/>
    <property type="match status" value="1"/>
</dbReference>
<dbReference type="InterPro" id="IPR016171">
    <property type="entry name" value="Vanillyl_alc_oxidase_C-sub2"/>
</dbReference>
<feature type="region of interest" description="Disordered" evidence="2">
    <location>
        <begin position="1"/>
        <end position="35"/>
    </location>
</feature>
<proteinExistence type="predicted"/>
<comment type="caution">
    <text evidence="4">The sequence shown here is derived from an EMBL/GenBank/DDBJ whole genome shotgun (WGS) entry which is preliminary data.</text>
</comment>
<feature type="region of interest" description="Disordered" evidence="2">
    <location>
        <begin position="416"/>
        <end position="444"/>
    </location>
</feature>
<dbReference type="STRING" id="1227499.C493_07599"/>
<evidence type="ECO:0000313" key="5">
    <source>
        <dbReference type="Proteomes" id="UP000011602"/>
    </source>
</evidence>
<dbReference type="AlphaFoldDB" id="L9X8G0"/>
<dbReference type="PATRIC" id="fig|1227499.3.peg.1531"/>
<protein>
    <submittedName>
        <fullName evidence="4">FAD-linked oxidoreductase</fullName>
    </submittedName>
</protein>
<reference evidence="4 5" key="1">
    <citation type="journal article" date="2014" name="PLoS Genet.">
        <title>Phylogenetically driven sequencing of extremely halophilic archaea reveals strategies for static and dynamic osmo-response.</title>
        <authorList>
            <person name="Becker E.A."/>
            <person name="Seitzer P.M."/>
            <person name="Tritt A."/>
            <person name="Larsen D."/>
            <person name="Krusor M."/>
            <person name="Yao A.I."/>
            <person name="Wu D."/>
            <person name="Madern D."/>
            <person name="Eisen J.A."/>
            <person name="Darling A.E."/>
            <person name="Facciotti M.T."/>
        </authorList>
    </citation>
    <scope>NUCLEOTIDE SEQUENCE [LARGE SCALE GENOMIC DNA]</scope>
    <source>
        <strain evidence="4 5">JCM 12255</strain>
    </source>
</reference>
<dbReference type="GO" id="GO:0016020">
    <property type="term" value="C:membrane"/>
    <property type="evidence" value="ECO:0007669"/>
    <property type="project" value="InterPro"/>
</dbReference>
<sequence length="444" mass="49835">MSVAQEPDSIDERDTDTEAEEWQNWSGSVSFEPDRILEPEDESELQAIVRRAADEGESVRVAGAGHSWTPVVETEDVVVSLTNMTGVVDCDPESQTATLYAGTTLEEAGTELHDRNLALPNLGDVSMQTVAGAFGTGTHGTGPEFENLAGSLVGGRMVTGTGEIREFDAETDPDLLRAAQVSLGTLGIFTEIELDLQTTYKIQRREYCTNWRACKDHIPALIEENRNFDFYWYPRSNEVKLRLLNAPGGGTDHEDLSYATVVENQTGWWQETIPEHDDIGREFDEMEYALPVEDGLECFSRVRERVRENWRADVGWRLLVRTVAADDAMLSTEYDRDAMTISCIQNAELDHRDYFEDIEPLFREYDGRPHWGKKHTLRAAELRELYPEWDRFQEIRRELDPEGVFMTDYLEALLEGGAEPTDAATDESSTSEGDVASGAEVGDA</sequence>
<evidence type="ECO:0000256" key="2">
    <source>
        <dbReference type="SAM" id="MobiDB-lite"/>
    </source>
</evidence>
<feature type="domain" description="FAD-binding PCMH-type" evidence="3">
    <location>
        <begin position="29"/>
        <end position="199"/>
    </location>
</feature>
<dbReference type="eggNOG" id="arCOG00337">
    <property type="taxonomic scope" value="Archaea"/>
</dbReference>
<dbReference type="InterPro" id="IPR006094">
    <property type="entry name" value="Oxid_FAD_bind_N"/>
</dbReference>
<dbReference type="Pfam" id="PF04030">
    <property type="entry name" value="ALO"/>
    <property type="match status" value="1"/>
</dbReference>
<dbReference type="InterPro" id="IPR007173">
    <property type="entry name" value="ALO_C"/>
</dbReference>
<dbReference type="GO" id="GO:0071949">
    <property type="term" value="F:FAD binding"/>
    <property type="evidence" value="ECO:0007669"/>
    <property type="project" value="InterPro"/>
</dbReference>
<accession>L9X8G0</accession>
<dbReference type="GO" id="GO:0003885">
    <property type="term" value="F:D-arabinono-1,4-lactone oxidase activity"/>
    <property type="evidence" value="ECO:0007669"/>
    <property type="project" value="InterPro"/>
</dbReference>
<gene>
    <name evidence="4" type="ORF">C493_07599</name>
</gene>
<dbReference type="Pfam" id="PF01565">
    <property type="entry name" value="FAD_binding_4"/>
    <property type="match status" value="1"/>
</dbReference>
<feature type="compositionally biased region" description="Acidic residues" evidence="2">
    <location>
        <begin position="8"/>
        <end position="21"/>
    </location>
</feature>
<dbReference type="EMBL" id="AOHZ01000040">
    <property type="protein sequence ID" value="ELY57736.1"/>
    <property type="molecule type" value="Genomic_DNA"/>
</dbReference>
<dbReference type="InterPro" id="IPR016166">
    <property type="entry name" value="FAD-bd_PCMH"/>
</dbReference>
<organism evidence="4 5">
    <name type="scientific">Natronolimnohabitans innermongolicus JCM 12255</name>
    <dbReference type="NCBI Taxonomy" id="1227499"/>
    <lineage>
        <taxon>Archaea</taxon>
        <taxon>Methanobacteriati</taxon>
        <taxon>Methanobacteriota</taxon>
        <taxon>Stenosarchaea group</taxon>
        <taxon>Halobacteria</taxon>
        <taxon>Halobacteriales</taxon>
        <taxon>Natrialbaceae</taxon>
        <taxon>Natronolimnohabitans</taxon>
    </lineage>
</organism>